<accession>A2F173</accession>
<dbReference type="InParanoid" id="A2F173"/>
<proteinExistence type="predicted"/>
<dbReference type="SUPFAM" id="SSF54518">
    <property type="entry name" value="Tubby C-terminal domain-like"/>
    <property type="match status" value="1"/>
</dbReference>
<dbReference type="VEuPathDB" id="TrichDB:TVAG_339920"/>
<dbReference type="InterPro" id="IPR025659">
    <property type="entry name" value="Tubby-like_C"/>
</dbReference>
<dbReference type="SMR" id="A2F173"/>
<feature type="compositionally biased region" description="Basic residues" evidence="1">
    <location>
        <begin position="113"/>
        <end position="123"/>
    </location>
</feature>
<evidence type="ECO:0008006" key="4">
    <source>
        <dbReference type="Google" id="ProtNLM"/>
    </source>
</evidence>
<dbReference type="EMBL" id="DS113570">
    <property type="protein sequence ID" value="EAY01364.1"/>
    <property type="molecule type" value="Genomic_DNA"/>
</dbReference>
<evidence type="ECO:0000313" key="2">
    <source>
        <dbReference type="EMBL" id="EAY01364.1"/>
    </source>
</evidence>
<feature type="region of interest" description="Disordered" evidence="1">
    <location>
        <begin position="1"/>
        <end position="216"/>
    </location>
</feature>
<dbReference type="Proteomes" id="UP000001542">
    <property type="component" value="Unassembled WGS sequence"/>
</dbReference>
<reference evidence="2" key="1">
    <citation type="submission" date="2006-10" db="EMBL/GenBank/DDBJ databases">
        <authorList>
            <person name="Amadeo P."/>
            <person name="Zhao Q."/>
            <person name="Wortman J."/>
            <person name="Fraser-Liggett C."/>
            <person name="Carlton J."/>
        </authorList>
    </citation>
    <scope>NUCLEOTIDE SEQUENCE</scope>
    <source>
        <strain evidence="2">G3</strain>
    </source>
</reference>
<keyword evidence="3" id="KW-1185">Reference proteome</keyword>
<feature type="compositionally biased region" description="Polar residues" evidence="1">
    <location>
        <begin position="152"/>
        <end position="164"/>
    </location>
</feature>
<evidence type="ECO:0000256" key="1">
    <source>
        <dbReference type="SAM" id="MobiDB-lite"/>
    </source>
</evidence>
<sequence length="438" mass="49831">MHQPVQLTNNRPRRTRNRDNANSPLTERSKRQKTPVFIPDHSSESSDISDDIPLIESSRNAQLEDVSFEESSLDSSSDEHPKGQNDNWAPPNRTVPSPQPPKNDNTPKPQRTTPKRTGRRVRRQNPIIQSQPISNEDKRTPDPVPRARRSSYNRTNDSSGSNSINEDDFVTNDDSEKQFIDSGVGSAPNPAIEQHESTEQTVQTVETPAADTGNKRNLDISGTKLVEILRRKSVFAPVSFSLYQLDKTIFFTRHGKIALGKGFFILRKNVMDGEMVGFLREHQNLHRFTYYSGHDESSLGEQFGFSFIKRPNIQSQVRQIRVIYRKGFQLHYPKDKSENLSRLARDYNEESPNPIYNNYEILNSQIPRLLQDGTLVMSFGGATCNSSCKNFVFRIPGTNKCQFMCFRQAQETFKARYQDPFTEESAFAMAIASFVGEG</sequence>
<dbReference type="RefSeq" id="XP_001330217.1">
    <property type="nucleotide sequence ID" value="XM_001330182.1"/>
</dbReference>
<organism evidence="2 3">
    <name type="scientific">Trichomonas vaginalis (strain ATCC PRA-98 / G3)</name>
    <dbReference type="NCBI Taxonomy" id="412133"/>
    <lineage>
        <taxon>Eukaryota</taxon>
        <taxon>Metamonada</taxon>
        <taxon>Parabasalia</taxon>
        <taxon>Trichomonadida</taxon>
        <taxon>Trichomonadidae</taxon>
        <taxon>Trichomonas</taxon>
    </lineage>
</organism>
<name>A2F173_TRIV3</name>
<reference evidence="2" key="2">
    <citation type="journal article" date="2007" name="Science">
        <title>Draft genome sequence of the sexually transmitted pathogen Trichomonas vaginalis.</title>
        <authorList>
            <person name="Carlton J.M."/>
            <person name="Hirt R.P."/>
            <person name="Silva J.C."/>
            <person name="Delcher A.L."/>
            <person name="Schatz M."/>
            <person name="Zhao Q."/>
            <person name="Wortman J.R."/>
            <person name="Bidwell S.L."/>
            <person name="Alsmark U.C.M."/>
            <person name="Besteiro S."/>
            <person name="Sicheritz-Ponten T."/>
            <person name="Noel C.J."/>
            <person name="Dacks J.B."/>
            <person name="Foster P.G."/>
            <person name="Simillion C."/>
            <person name="Van de Peer Y."/>
            <person name="Miranda-Saavedra D."/>
            <person name="Barton G.J."/>
            <person name="Westrop G.D."/>
            <person name="Mueller S."/>
            <person name="Dessi D."/>
            <person name="Fiori P.L."/>
            <person name="Ren Q."/>
            <person name="Paulsen I."/>
            <person name="Zhang H."/>
            <person name="Bastida-Corcuera F.D."/>
            <person name="Simoes-Barbosa A."/>
            <person name="Brown M.T."/>
            <person name="Hayes R.D."/>
            <person name="Mukherjee M."/>
            <person name="Okumura C.Y."/>
            <person name="Schneider R."/>
            <person name="Smith A.J."/>
            <person name="Vanacova S."/>
            <person name="Villalvazo M."/>
            <person name="Haas B.J."/>
            <person name="Pertea M."/>
            <person name="Feldblyum T.V."/>
            <person name="Utterback T.R."/>
            <person name="Shu C.L."/>
            <person name="Osoegawa K."/>
            <person name="de Jong P.J."/>
            <person name="Hrdy I."/>
            <person name="Horvathova L."/>
            <person name="Zubacova Z."/>
            <person name="Dolezal P."/>
            <person name="Malik S.B."/>
            <person name="Logsdon J.M. Jr."/>
            <person name="Henze K."/>
            <person name="Gupta A."/>
            <person name="Wang C.C."/>
            <person name="Dunne R.L."/>
            <person name="Upcroft J.A."/>
            <person name="Upcroft P."/>
            <person name="White O."/>
            <person name="Salzberg S.L."/>
            <person name="Tang P."/>
            <person name="Chiu C.-H."/>
            <person name="Lee Y.-S."/>
            <person name="Embley T.M."/>
            <person name="Coombs G.H."/>
            <person name="Mottram J.C."/>
            <person name="Tachezy J."/>
            <person name="Fraser-Liggett C.M."/>
            <person name="Johnson P.J."/>
        </authorList>
    </citation>
    <scope>NUCLEOTIDE SEQUENCE [LARGE SCALE GENOMIC DNA]</scope>
    <source>
        <strain evidence="2">G3</strain>
    </source>
</reference>
<dbReference type="KEGG" id="tva:4759190"/>
<dbReference type="VEuPathDB" id="TrichDB:TVAGG3_0495200"/>
<dbReference type="AlphaFoldDB" id="A2F173"/>
<protein>
    <recommendedName>
        <fullName evidence="4">Tubby C-terminal domain-containing protein</fullName>
    </recommendedName>
</protein>
<gene>
    <name evidence="2" type="ORF">TVAG_339920</name>
</gene>
<evidence type="ECO:0000313" key="3">
    <source>
        <dbReference type="Proteomes" id="UP000001542"/>
    </source>
</evidence>